<feature type="transmembrane region" description="Helical" evidence="1">
    <location>
        <begin position="21"/>
        <end position="48"/>
    </location>
</feature>
<reference evidence="2 3" key="1">
    <citation type="journal article" date="2016" name="Nat. Commun.">
        <title>Thousands of microbial genomes shed light on interconnected biogeochemical processes in an aquifer system.</title>
        <authorList>
            <person name="Anantharaman K."/>
            <person name="Brown C.T."/>
            <person name="Hug L.A."/>
            <person name="Sharon I."/>
            <person name="Castelle C.J."/>
            <person name="Probst A.J."/>
            <person name="Thomas B.C."/>
            <person name="Singh A."/>
            <person name="Wilkins M.J."/>
            <person name="Karaoz U."/>
            <person name="Brodie E.L."/>
            <person name="Williams K.H."/>
            <person name="Hubbard S.S."/>
            <person name="Banfield J.F."/>
        </authorList>
    </citation>
    <scope>NUCLEOTIDE SEQUENCE [LARGE SCALE GENOMIC DNA]</scope>
</reference>
<name>A0A1F5V660_9BACT</name>
<sequence>MFNKTINKKKIINNKGEKGFSLIDVLIALLILAFVLLSVVQILLLAMYNENTARHHTTLLFFGQAQMETLLSLPIGDVTDPRLAVYNILNDLTTADGCSAVTDRNLYCFDHALIDANHKWPGTLQGIGTSSPYYFMAWSVSLLDPTLPNGPRGVTLYIIPYPPPEGSFKSPVTLRGVAFP</sequence>
<dbReference type="EMBL" id="MFGW01000228">
    <property type="protein sequence ID" value="OGF58913.1"/>
    <property type="molecule type" value="Genomic_DNA"/>
</dbReference>
<organism evidence="2 3">
    <name type="scientific">Candidatus Fischerbacteria bacterium RBG_13_37_8</name>
    <dbReference type="NCBI Taxonomy" id="1817863"/>
    <lineage>
        <taxon>Bacteria</taxon>
        <taxon>Candidatus Fischeribacteriota</taxon>
    </lineage>
</organism>
<dbReference type="AlphaFoldDB" id="A0A1F5V660"/>
<evidence type="ECO:0000313" key="2">
    <source>
        <dbReference type="EMBL" id="OGF58913.1"/>
    </source>
</evidence>
<protein>
    <submittedName>
        <fullName evidence="2">Uncharacterized protein</fullName>
    </submittedName>
</protein>
<keyword evidence="1" id="KW-0472">Membrane</keyword>
<dbReference type="InterPro" id="IPR012902">
    <property type="entry name" value="N_methyl_site"/>
</dbReference>
<keyword evidence="1" id="KW-1133">Transmembrane helix</keyword>
<dbReference type="Pfam" id="PF07963">
    <property type="entry name" value="N_methyl"/>
    <property type="match status" value="1"/>
</dbReference>
<evidence type="ECO:0000313" key="3">
    <source>
        <dbReference type="Proteomes" id="UP000178943"/>
    </source>
</evidence>
<evidence type="ECO:0000256" key="1">
    <source>
        <dbReference type="SAM" id="Phobius"/>
    </source>
</evidence>
<comment type="caution">
    <text evidence="2">The sequence shown here is derived from an EMBL/GenBank/DDBJ whole genome shotgun (WGS) entry which is preliminary data.</text>
</comment>
<proteinExistence type="predicted"/>
<dbReference type="STRING" id="1817863.A2Y62_04150"/>
<dbReference type="Proteomes" id="UP000178943">
    <property type="component" value="Unassembled WGS sequence"/>
</dbReference>
<gene>
    <name evidence="2" type="ORF">A2Y62_04150</name>
</gene>
<keyword evidence="1" id="KW-0812">Transmembrane</keyword>
<accession>A0A1F5V660</accession>